<evidence type="ECO:0000256" key="1">
    <source>
        <dbReference type="SAM" id="Phobius"/>
    </source>
</evidence>
<keyword evidence="1" id="KW-0472">Membrane</keyword>
<organism evidence="2 3">
    <name type="scientific">Halobacteriovorax marinus (strain ATCC BAA-682 / DSM 15412 / SJ)</name>
    <name type="common">Bacteriovorax marinus</name>
    <dbReference type="NCBI Taxonomy" id="862908"/>
    <lineage>
        <taxon>Bacteria</taxon>
        <taxon>Pseudomonadati</taxon>
        <taxon>Bdellovibrionota</taxon>
        <taxon>Bacteriovoracia</taxon>
        <taxon>Bacteriovoracales</taxon>
        <taxon>Halobacteriovoraceae</taxon>
        <taxon>Halobacteriovorax</taxon>
    </lineage>
</organism>
<protein>
    <submittedName>
        <fullName evidence="2">Membrane protein</fullName>
    </submittedName>
</protein>
<dbReference type="AlphaFoldDB" id="E1WXW3"/>
<keyword evidence="1" id="KW-1133">Transmembrane helix</keyword>
<evidence type="ECO:0000313" key="2">
    <source>
        <dbReference type="EMBL" id="CBW25920.1"/>
    </source>
</evidence>
<accession>E1WXW3</accession>
<dbReference type="STRING" id="862908.BMS_1036"/>
<evidence type="ECO:0000313" key="3">
    <source>
        <dbReference type="Proteomes" id="UP000008963"/>
    </source>
</evidence>
<name>E1WXW3_HALMS</name>
<dbReference type="RefSeq" id="WP_014243704.1">
    <property type="nucleotide sequence ID" value="NC_016620.1"/>
</dbReference>
<gene>
    <name evidence="2" type="ordered locus">BMS_1036</name>
</gene>
<keyword evidence="3" id="KW-1185">Reference proteome</keyword>
<keyword evidence="1" id="KW-0812">Transmembrane</keyword>
<dbReference type="PATRIC" id="fig|862908.3.peg.987"/>
<dbReference type="HOGENOM" id="CLU_905418_0_0_7"/>
<dbReference type="Proteomes" id="UP000008963">
    <property type="component" value="Chromosome"/>
</dbReference>
<feature type="transmembrane region" description="Helical" evidence="1">
    <location>
        <begin position="6"/>
        <end position="24"/>
    </location>
</feature>
<proteinExistence type="predicted"/>
<dbReference type="OrthoDB" id="9977211at2"/>
<sequence length="307" mass="36229">MKRNLYKILFISSLIIIVASIIYFRNVVKPTNLREHYNEIATENREKVSERRIEIEKEEELYPKKVAAKPIFDKQVSELNFKLNKLEEQVQVREAYCLKSLNETIQNENYIDIKDSMYEDLDDVRSKFSTVLNEAMFRPEADELFAEVYKAVESDPKIDPRLLFARLERIDICRDPKALNFIDSVLEAYRLRKWPTIVRDQLVSEVFTLVKETVPKNRSVENLLYFTNVLLIMADNGLVPLNFSTELEDLSRRLNENHSMFKEVFGPRQGREANYISLSDYLRRNEELGIELRQISRDIENNLTLGY</sequence>
<dbReference type="EMBL" id="FQ312005">
    <property type="protein sequence ID" value="CBW25920.1"/>
    <property type="molecule type" value="Genomic_DNA"/>
</dbReference>
<reference evidence="3" key="1">
    <citation type="journal article" date="2013" name="ISME J.">
        <title>A small predatory core genome in the divergent marine Bacteriovorax marinus SJ and the terrestrial Bdellovibrio bacteriovorus.</title>
        <authorList>
            <person name="Crossman L.C."/>
            <person name="Chen H."/>
            <person name="Cerdeno-Tarraga A.M."/>
            <person name="Brooks K."/>
            <person name="Quail M.A."/>
            <person name="Pineiro S.A."/>
            <person name="Hobley L."/>
            <person name="Sockett R.E."/>
            <person name="Bentley S.D."/>
            <person name="Parkhill J."/>
            <person name="Williams H.N."/>
            <person name="Stine O.C."/>
        </authorList>
    </citation>
    <scope>NUCLEOTIDE SEQUENCE [LARGE SCALE GENOMIC DNA]</scope>
    <source>
        <strain evidence="3">ATCC BAA-682 / DSM 15412 / SJ</strain>
    </source>
</reference>
<dbReference type="KEGG" id="bmx:BMS_1036"/>